<reference evidence="5" key="1">
    <citation type="submission" date="2021-05" db="EMBL/GenBank/DDBJ databases">
        <authorList>
            <person name="Pietrasiak N."/>
            <person name="Ward R."/>
            <person name="Stajich J.E."/>
            <person name="Kurbessoian T."/>
        </authorList>
    </citation>
    <scope>NUCLEOTIDE SEQUENCE</scope>
    <source>
        <strain evidence="5">CPER-KK1</strain>
    </source>
</reference>
<evidence type="ECO:0000256" key="1">
    <source>
        <dbReference type="ARBA" id="ARBA00022801"/>
    </source>
</evidence>
<dbReference type="InterPro" id="IPR022712">
    <property type="entry name" value="Beta_Casp"/>
</dbReference>
<feature type="domain" description="Beta-Casp" evidence="4">
    <location>
        <begin position="533"/>
        <end position="657"/>
    </location>
</feature>
<keyword evidence="1" id="KW-0378">Hydrolase</keyword>
<sequence>MDDSISFYFKLTINGSIEKVEDVTYLVCSDLTKLIVKSQSNPPASKGLWSVIPSTDSTGVIATVSLLDEESGDSEIGETLGRVVQLGKRHLQLKIPRPGEKTLKINLLSPDPRMKIGQLWQVLFTRDGNTLKVKTANPIEASQVPATTNQAPTNQAPTKSVTTNQAPTKSVTTNQAPTKSVTTNQAPAKSVKEREVPSNNSTNPPQNAVTTVLPNISLPTKEALFALQQETGVDSWKLLTPKRRLKGWEWEAVNDTGHRARVTVKHFSLQTSVYQYPLHTENQSHELPSNTPINNDETERLIVKPLGAARGIGASCFQVFIGPYEVVLDCGTRPKGYDPLPALEHLKNPDLLLITHAHQDHLGAVPVFHSRYPAVPMICTPGTREIAHVMLTDCLKVQQRNEDANELFNENELQRTLFRLETKPIGSYFEPLPELKVQFINAGHIVGAACIYLQYRERSLLYTGDYNTTSSRTTEGLKLADLPQADILITESTYGADTHPARRNQETALMNAIASVVEAGGNVLLPSFALGRAQEILLAIRTSALFKKLKIPIYVDGLVRAITDTFRDNLELLPSSVQNFAKQEEPFFNENPNPPIIPIGSHKERPLAIAHPSVIVASSGMLTGGPSVYYAGVLLERENAAIFISGYTDEESPGRMLQSLKTGDTVELDGKEITVKARIERFNLSAHADKIGLTQVINKVNPKHLILVHGSGEALHELAKSGDLRSKHYIHIPCVGEEVEYGQAPNHLSATQITKIEQPQEFEVQIEAEVEGAWLRIPEDIVETDPRWQIFAASGTVLAKWDGIALRLIPLTQQSLVRQKARQQAIASGQDCCAVCQFFGQGSCQCEDSALFNLQVDPAGVCTEFSSTQSQSNHAS</sequence>
<dbReference type="Pfam" id="PF07521">
    <property type="entry name" value="RMMBL"/>
    <property type="match status" value="1"/>
</dbReference>
<dbReference type="CDD" id="cd16295">
    <property type="entry name" value="TTHA0252-CPSF-like_MBL-fold"/>
    <property type="match status" value="1"/>
</dbReference>
<dbReference type="InterPro" id="IPR050698">
    <property type="entry name" value="MBL"/>
</dbReference>
<dbReference type="InterPro" id="IPR036866">
    <property type="entry name" value="RibonucZ/Hydroxyglut_hydro"/>
</dbReference>
<dbReference type="SMART" id="SM00849">
    <property type="entry name" value="Lactamase_B"/>
    <property type="match status" value="1"/>
</dbReference>
<evidence type="ECO:0000259" key="3">
    <source>
        <dbReference type="SMART" id="SM00849"/>
    </source>
</evidence>
<organism evidence="5 6">
    <name type="scientific">Symplocastrum torsivum CPER-KK1</name>
    <dbReference type="NCBI Taxonomy" id="450513"/>
    <lineage>
        <taxon>Bacteria</taxon>
        <taxon>Bacillati</taxon>
        <taxon>Cyanobacteriota</taxon>
        <taxon>Cyanophyceae</taxon>
        <taxon>Oscillatoriophycideae</taxon>
        <taxon>Oscillatoriales</taxon>
        <taxon>Microcoleaceae</taxon>
        <taxon>Symplocastrum</taxon>
    </lineage>
</organism>
<dbReference type="SUPFAM" id="SSF56281">
    <property type="entry name" value="Metallo-hydrolase/oxidoreductase"/>
    <property type="match status" value="1"/>
</dbReference>
<dbReference type="Pfam" id="PF00753">
    <property type="entry name" value="Lactamase_B"/>
    <property type="match status" value="1"/>
</dbReference>
<accession>A0A951PPR4</accession>
<dbReference type="GO" id="GO:0016787">
    <property type="term" value="F:hydrolase activity"/>
    <property type="evidence" value="ECO:0007669"/>
    <property type="project" value="UniProtKB-KW"/>
</dbReference>
<gene>
    <name evidence="5" type="ORF">KME25_19750</name>
</gene>
<comment type="caution">
    <text evidence="5">The sequence shown here is derived from an EMBL/GenBank/DDBJ whole genome shotgun (WGS) entry which is preliminary data.</text>
</comment>
<dbReference type="SMART" id="SM01027">
    <property type="entry name" value="Beta-Casp"/>
    <property type="match status" value="1"/>
</dbReference>
<dbReference type="AlphaFoldDB" id="A0A951PPR4"/>
<dbReference type="PANTHER" id="PTHR11203:SF37">
    <property type="entry name" value="INTEGRATOR COMPLEX SUBUNIT 11"/>
    <property type="match status" value="1"/>
</dbReference>
<reference evidence="5" key="2">
    <citation type="journal article" date="2022" name="Microbiol. Resour. Announc.">
        <title>Metagenome Sequencing to Explore Phylogenomics of Terrestrial Cyanobacteria.</title>
        <authorList>
            <person name="Ward R.D."/>
            <person name="Stajich J.E."/>
            <person name="Johansen J.R."/>
            <person name="Huntemann M."/>
            <person name="Clum A."/>
            <person name="Foster B."/>
            <person name="Foster B."/>
            <person name="Roux S."/>
            <person name="Palaniappan K."/>
            <person name="Varghese N."/>
            <person name="Mukherjee S."/>
            <person name="Reddy T.B.K."/>
            <person name="Daum C."/>
            <person name="Copeland A."/>
            <person name="Chen I.A."/>
            <person name="Ivanova N.N."/>
            <person name="Kyrpides N.C."/>
            <person name="Shapiro N."/>
            <person name="Eloe-Fadrosh E.A."/>
            <person name="Pietrasiak N."/>
        </authorList>
    </citation>
    <scope>NUCLEOTIDE SEQUENCE</scope>
    <source>
        <strain evidence="5">CPER-KK1</strain>
    </source>
</reference>
<feature type="domain" description="Metallo-beta-lactamase" evidence="3">
    <location>
        <begin position="313"/>
        <end position="520"/>
    </location>
</feature>
<proteinExistence type="predicted"/>
<evidence type="ECO:0000259" key="4">
    <source>
        <dbReference type="SMART" id="SM01027"/>
    </source>
</evidence>
<dbReference type="InterPro" id="IPR011108">
    <property type="entry name" value="RMMBL"/>
</dbReference>
<evidence type="ECO:0000313" key="5">
    <source>
        <dbReference type="EMBL" id="MBW4546653.1"/>
    </source>
</evidence>
<dbReference type="Gene3D" id="3.40.50.10890">
    <property type="match status" value="1"/>
</dbReference>
<evidence type="ECO:0000313" key="6">
    <source>
        <dbReference type="Proteomes" id="UP000753908"/>
    </source>
</evidence>
<dbReference type="EMBL" id="JAHHIF010000028">
    <property type="protein sequence ID" value="MBW4546653.1"/>
    <property type="molecule type" value="Genomic_DNA"/>
</dbReference>
<dbReference type="GO" id="GO:0004521">
    <property type="term" value="F:RNA endonuclease activity"/>
    <property type="evidence" value="ECO:0007669"/>
    <property type="project" value="TreeGrafter"/>
</dbReference>
<protein>
    <submittedName>
        <fullName evidence="5">MBL fold metallo-hydrolase</fullName>
    </submittedName>
</protein>
<feature type="compositionally biased region" description="Polar residues" evidence="2">
    <location>
        <begin position="144"/>
        <end position="187"/>
    </location>
</feature>
<dbReference type="Gene3D" id="3.60.15.10">
    <property type="entry name" value="Ribonuclease Z/Hydroxyacylglutathione hydrolase-like"/>
    <property type="match status" value="1"/>
</dbReference>
<feature type="compositionally biased region" description="Polar residues" evidence="2">
    <location>
        <begin position="197"/>
        <end position="209"/>
    </location>
</feature>
<dbReference type="InterPro" id="IPR001279">
    <property type="entry name" value="Metallo-B-lactamas"/>
</dbReference>
<dbReference type="PANTHER" id="PTHR11203">
    <property type="entry name" value="CLEAVAGE AND POLYADENYLATION SPECIFICITY FACTOR FAMILY MEMBER"/>
    <property type="match status" value="1"/>
</dbReference>
<dbReference type="Proteomes" id="UP000753908">
    <property type="component" value="Unassembled WGS sequence"/>
</dbReference>
<name>A0A951PPR4_9CYAN</name>
<feature type="region of interest" description="Disordered" evidence="2">
    <location>
        <begin position="142"/>
        <end position="209"/>
    </location>
</feature>
<evidence type="ECO:0000256" key="2">
    <source>
        <dbReference type="SAM" id="MobiDB-lite"/>
    </source>
</evidence>
<dbReference type="Pfam" id="PF10996">
    <property type="entry name" value="Beta-Casp"/>
    <property type="match status" value="1"/>
</dbReference>